<evidence type="ECO:0007829" key="6">
    <source>
        <dbReference type="PeptideAtlas" id="A0A8V8TL07"/>
    </source>
</evidence>
<evidence type="ECO:0000313" key="4">
    <source>
        <dbReference type="Ensembl" id="ENSP00000513092.1"/>
    </source>
</evidence>
<evidence type="ECO:0000313" key="5">
    <source>
        <dbReference type="Proteomes" id="UP000005640"/>
    </source>
</evidence>
<keyword evidence="1" id="KW-0540">Nuclease</keyword>
<sequence length="119" mass="14120">MSSFEGQMAEYPTISIDRFDRENLRARAYFLSHCHKDHMKGLRAPTLKRRLECSLKVYLYCSPVTKELLLTSPKYRFWKKRICWSPALALKHMHLPQDSEELHTGTQQKLMLLRPCPRL</sequence>
<dbReference type="SUPFAM" id="SSF56281">
    <property type="entry name" value="Metallo-hydrolase/oxidoreductase"/>
    <property type="match status" value="1"/>
</dbReference>
<dbReference type="HGNC" id="HGNC:17642">
    <property type="gene designation" value="DCLRE1C"/>
</dbReference>
<dbReference type="Ensembl" id="ENST00000697085.1">
    <property type="protein sequence ID" value="ENSP00000513099.1"/>
    <property type="gene ID" value="ENSG00000152457.19"/>
</dbReference>
<dbReference type="PANTHER" id="PTHR23240">
    <property type="entry name" value="DNA CROSS-LINK REPAIR PROTEIN PSO2/SNM1-RELATED"/>
    <property type="match status" value="1"/>
</dbReference>
<keyword evidence="3" id="KW-0269">Exonuclease</keyword>
<reference evidence="4 5" key="2">
    <citation type="journal article" date="2004" name="Nature">
        <title>The DNA sequence and comparative analysis of human chromosome 10.</title>
        <authorList>
            <person name="Deloukas P."/>
            <person name="Earthrowl M.E."/>
            <person name="Grafham D.V."/>
            <person name="Rubenfield M."/>
            <person name="French L."/>
            <person name="Steward C.A."/>
            <person name="Sims S.K."/>
            <person name="Jones M.C."/>
            <person name="Searle S."/>
            <person name="Scott C."/>
            <person name="Howe K."/>
            <person name="Hunt S.E."/>
            <person name="Andrews T.D."/>
            <person name="Gilbert J.G."/>
            <person name="Swarbreck D."/>
            <person name="Ashurst J.L."/>
            <person name="Taylor A."/>
            <person name="Battles J."/>
            <person name="Bird C.P."/>
            <person name="Ainscough R."/>
            <person name="Almeida J.P."/>
            <person name="Ashwell R.I."/>
            <person name="Ambrose K.D."/>
            <person name="Babbage A.K."/>
            <person name="Bagguley C.L."/>
            <person name="Bailey J."/>
            <person name="Banerjee R."/>
            <person name="Bates K."/>
            <person name="Beasley H."/>
            <person name="Bray-Allen S."/>
            <person name="Brown A.J."/>
            <person name="Brown J.Y."/>
            <person name="Burford D.C."/>
            <person name="Burrill W."/>
            <person name="Burton J."/>
            <person name="Cahill P."/>
            <person name="Camire D."/>
            <person name="Carter N.P."/>
            <person name="Chapman J.C."/>
            <person name="Clark S.Y."/>
            <person name="Clarke G."/>
            <person name="Clee C.M."/>
            <person name="Clegg S."/>
            <person name="Corby N."/>
            <person name="Coulson A."/>
            <person name="Dhami P."/>
            <person name="Dutta I."/>
            <person name="Dunn M."/>
            <person name="Faulkner L."/>
            <person name="Frankish A."/>
            <person name="Frankland J.A."/>
            <person name="Garner P."/>
            <person name="Garnett J."/>
            <person name="Gribble S."/>
            <person name="Griffiths C."/>
            <person name="Grocock R."/>
            <person name="Gustafson E."/>
            <person name="Hammond S."/>
            <person name="Harley J.L."/>
            <person name="Hart E."/>
            <person name="Heath P.D."/>
            <person name="Ho T.P."/>
            <person name="Hopkins B."/>
            <person name="Horne J."/>
            <person name="Howden P.J."/>
            <person name="Huckle E."/>
            <person name="Hynds C."/>
            <person name="Johnson C."/>
            <person name="Johnson D."/>
            <person name="Kana A."/>
            <person name="Kay M."/>
            <person name="Kimberley A.M."/>
            <person name="Kershaw J.K."/>
            <person name="Kokkinaki M."/>
            <person name="Laird G.K."/>
            <person name="Lawlor S."/>
            <person name="Lee H.M."/>
            <person name="Leongamornlert D.A."/>
            <person name="Laird G."/>
            <person name="Lloyd C."/>
            <person name="Lloyd D.M."/>
            <person name="Loveland J."/>
            <person name="Lovell J."/>
            <person name="McLaren S."/>
            <person name="McLay K.E."/>
            <person name="McMurray A."/>
            <person name="Mashreghi-Mohammadi M."/>
            <person name="Matthews L."/>
            <person name="Milne S."/>
            <person name="Nickerson T."/>
            <person name="Nguyen M."/>
            <person name="Overton-Larty E."/>
            <person name="Palmer S.A."/>
            <person name="Pearce A.V."/>
            <person name="Peck A.I."/>
            <person name="Pelan S."/>
            <person name="Phillimore B."/>
            <person name="Porter K."/>
            <person name="Rice C.M."/>
            <person name="Rogosin A."/>
            <person name="Ross M.T."/>
            <person name="Sarafidou T."/>
            <person name="Sehra H.K."/>
            <person name="Shownkeen R."/>
            <person name="Skuce C.D."/>
            <person name="Smith M."/>
            <person name="Standring L."/>
            <person name="Sycamore N."/>
            <person name="Tester J."/>
            <person name="Thorpe A."/>
            <person name="Torcasso W."/>
            <person name="Tracey A."/>
            <person name="Tromans A."/>
            <person name="Tsolas J."/>
            <person name="Wall M."/>
            <person name="Walsh J."/>
            <person name="Wang H."/>
            <person name="Weinstock K."/>
            <person name="West A.P."/>
            <person name="Willey D.L."/>
            <person name="Whitehead S.L."/>
            <person name="Wilming L."/>
            <person name="Wray P.W."/>
            <person name="Young L."/>
            <person name="Chen Y."/>
            <person name="Lovering R.C."/>
            <person name="Moschonas N.K."/>
            <person name="Siebert R."/>
            <person name="Fechtel K."/>
            <person name="Bentley D."/>
            <person name="Durbin R."/>
            <person name="Hubbard T."/>
            <person name="Doucette-Stamm L."/>
            <person name="Beck S."/>
            <person name="Smith D.R."/>
            <person name="Rogers J."/>
        </authorList>
    </citation>
    <scope>NUCLEOTIDE SEQUENCE [LARGE SCALE GENOMIC DNA]</scope>
</reference>
<keyword evidence="2" id="KW-0378">Hydrolase</keyword>
<proteinExistence type="evidence at protein level"/>
<evidence type="ECO:0000256" key="1">
    <source>
        <dbReference type="ARBA" id="ARBA00022722"/>
    </source>
</evidence>
<keyword evidence="6" id="KW-1267">Proteomics identification</keyword>
<dbReference type="OrthoDB" id="262529at2759"/>
<dbReference type="Proteomes" id="UP000005640">
    <property type="component" value="Chromosome 10"/>
</dbReference>
<dbReference type="AlphaFoldDB" id="A0A8V8TL07"/>
<reference evidence="4" key="4">
    <citation type="submission" date="2025-05" db="UniProtKB">
        <authorList>
            <consortium name="Ensembl"/>
        </authorList>
    </citation>
    <scope>IDENTIFICATION</scope>
</reference>
<dbReference type="Ensembl" id="ENST00000697077.1">
    <property type="protein sequence ID" value="ENSP00000513092.1"/>
    <property type="gene ID" value="ENSG00000152457.19"/>
</dbReference>
<dbReference type="EMBL" id="AC069544">
    <property type="status" value="NOT_ANNOTATED_CDS"/>
    <property type="molecule type" value="Genomic_DNA"/>
</dbReference>
<evidence type="ECO:0000256" key="3">
    <source>
        <dbReference type="ARBA" id="ARBA00022839"/>
    </source>
</evidence>
<dbReference type="SMR" id="A0A8V8TL07"/>
<dbReference type="Ensembl" id="ENST00000697078.1">
    <property type="protein sequence ID" value="ENSP00000513093.1"/>
    <property type="gene ID" value="ENSG00000152457.19"/>
</dbReference>
<keyword evidence="5" id="KW-1185">Reference proteome</keyword>
<gene>
    <name evidence="4" type="primary">DCLRE1C</name>
</gene>
<organism evidence="4 5">
    <name type="scientific">Homo sapiens</name>
    <name type="common">Human</name>
    <dbReference type="NCBI Taxonomy" id="9606"/>
    <lineage>
        <taxon>Eukaryota</taxon>
        <taxon>Metazoa</taxon>
        <taxon>Chordata</taxon>
        <taxon>Craniata</taxon>
        <taxon>Vertebrata</taxon>
        <taxon>Euteleostomi</taxon>
        <taxon>Mammalia</taxon>
        <taxon>Eutheria</taxon>
        <taxon>Euarchontoglires</taxon>
        <taxon>Primates</taxon>
        <taxon>Haplorrhini</taxon>
        <taxon>Catarrhini</taxon>
        <taxon>Hominidae</taxon>
        <taxon>Homo</taxon>
    </lineage>
</organism>
<reference evidence="4" key="1">
    <citation type="journal article" date="2001" name="Nature">
        <title>Initial sequencing and analysis of the human genome.</title>
        <authorList>
            <consortium name="International Human Genome Sequencing Consortium"/>
            <person name="Lander E.S."/>
            <person name="Linton L.M."/>
            <person name="Birren B."/>
            <person name="Nusbaum C."/>
            <person name="Zody M.C."/>
            <person name="Baldwin J."/>
            <person name="Devon K."/>
            <person name="Dewar K."/>
            <person name="Doyle M."/>
            <person name="FitzHugh W."/>
            <person name="Funke R."/>
            <person name="Gage D."/>
            <person name="Harris K."/>
            <person name="Heaford A."/>
            <person name="Howland J."/>
            <person name="Kann L."/>
            <person name="Lehoczky J."/>
            <person name="LeVine R."/>
            <person name="McEwan P."/>
            <person name="McKernan K."/>
            <person name="Meldrim J."/>
            <person name="Mesirov J.P."/>
            <person name="Miranda C."/>
            <person name="Morris W."/>
            <person name="Naylor J."/>
            <person name="Raymond C."/>
            <person name="Rosetti M."/>
            <person name="Santos R."/>
            <person name="Sheridan A."/>
            <person name="Sougnez C."/>
            <person name="Stange-Thomann N."/>
            <person name="Stojanovic N."/>
            <person name="Subramanian A."/>
            <person name="Wyman D."/>
            <person name="Rogers J."/>
            <person name="Sulston J."/>
            <person name="Ainscough R."/>
            <person name="Beck S."/>
            <person name="Bentley D."/>
            <person name="Burton J."/>
            <person name="Clee C."/>
            <person name="Carter N."/>
            <person name="Coulson A."/>
            <person name="Deadman R."/>
            <person name="Deloukas P."/>
            <person name="Dunham A."/>
            <person name="Dunham I."/>
            <person name="Durbin R."/>
            <person name="French L."/>
            <person name="Grafham D."/>
            <person name="Gregory S."/>
            <person name="Hubbard T."/>
            <person name="Humphray S."/>
            <person name="Hunt A."/>
            <person name="Jones M."/>
            <person name="Lloyd C."/>
            <person name="McMurray A."/>
            <person name="Matthews L."/>
            <person name="Mercer S."/>
            <person name="Milne S."/>
            <person name="Mullikin J.C."/>
            <person name="Mungall A."/>
            <person name="Plumb R."/>
            <person name="Ross M."/>
            <person name="Shownkeen R."/>
            <person name="Sims S."/>
            <person name="Waterston R.H."/>
            <person name="Wilson R.K."/>
            <person name="Hillier L.W."/>
            <person name="McPherson J.D."/>
            <person name="Marra M.A."/>
            <person name="Mardis E.R."/>
            <person name="Fulton L.A."/>
            <person name="Chinwalla A.T."/>
            <person name="Pepin K.H."/>
            <person name="Gish W.R."/>
            <person name="Chissoe S.L."/>
            <person name="Wendl M.C."/>
            <person name="Delehaunty K.D."/>
            <person name="Miner T.L."/>
            <person name="Delehaunty A."/>
            <person name="Kramer J.B."/>
            <person name="Cook L.L."/>
            <person name="Fulton R.S."/>
            <person name="Johnson D.L."/>
            <person name="Minx P.J."/>
            <person name="Clifton S.W."/>
            <person name="Hawkins T."/>
            <person name="Branscomb E."/>
            <person name="Predki P."/>
            <person name="Richardson P."/>
            <person name="Wenning S."/>
            <person name="Slezak T."/>
            <person name="Doggett N."/>
            <person name="Cheng J.F."/>
            <person name="Olsen A."/>
            <person name="Lucas S."/>
            <person name="Elkin C."/>
            <person name="Uberbacher E."/>
            <person name="Frazier M."/>
            <person name="Gibbs R.A."/>
            <person name="Muzny D.M."/>
            <person name="Scherer S.E."/>
            <person name="Bouck J.B."/>
            <person name="Sodergren E.J."/>
            <person name="Worley K.C."/>
            <person name="Rives C.M."/>
            <person name="Gorrell J.H."/>
            <person name="Metzker M.L."/>
            <person name="Naylor S.L."/>
            <person name="Kucherlapati R.S."/>
            <person name="Nelson D.L."/>
            <person name="Weinstock G.M."/>
            <person name="Sakaki Y."/>
            <person name="Fujiyama A."/>
            <person name="Hattori M."/>
            <person name="Yada T."/>
            <person name="Toyoda A."/>
            <person name="Itoh T."/>
            <person name="Kawagoe C."/>
            <person name="Watanabe H."/>
            <person name="Totoki Y."/>
            <person name="Taylor T."/>
            <person name="Weissenbach J."/>
            <person name="Heilig R."/>
            <person name="Saurin W."/>
            <person name="Artiguenave F."/>
            <person name="Brottier P."/>
            <person name="Bruls T."/>
            <person name="Pelletier E."/>
            <person name="Robert C."/>
            <person name="Wincker P."/>
            <person name="Smith D.R."/>
            <person name="Doucette-Stamm L."/>
            <person name="Rubenfield M."/>
            <person name="Weinstock K."/>
            <person name="Lee H.M."/>
            <person name="Dubois J."/>
            <person name="Rosenthal A."/>
            <person name="Platzer M."/>
            <person name="Nyakatura G."/>
            <person name="Taudien S."/>
            <person name="Rump A."/>
            <person name="Yang H."/>
            <person name="Yu J."/>
            <person name="Wang J."/>
            <person name="Huang G."/>
            <person name="Gu J."/>
            <person name="Hood L."/>
            <person name="Rowen L."/>
            <person name="Madan A."/>
            <person name="Qin S."/>
            <person name="Davis R.W."/>
            <person name="Federspiel N.A."/>
            <person name="Abola A.P."/>
            <person name="Proctor M.J."/>
            <person name="Myers R.M."/>
            <person name="Schmutz J."/>
            <person name="Dickson M."/>
            <person name="Grimwood J."/>
            <person name="Cox D.R."/>
            <person name="Olson M.V."/>
            <person name="Kaul R."/>
            <person name="Raymond C."/>
            <person name="Shimizu N."/>
            <person name="Kawasaki K."/>
            <person name="Minoshima S."/>
            <person name="Evans G.A."/>
            <person name="Athanasiou M."/>
            <person name="Schultz R."/>
            <person name="Roe B.A."/>
            <person name="Chen F."/>
            <person name="Pan H."/>
            <person name="Ramser J."/>
            <person name="Lehrach H."/>
            <person name="Reinhardt R."/>
            <person name="McCombie W.R."/>
            <person name="de la Bastide M."/>
            <person name="Dedhia N."/>
            <person name="Blocker H."/>
            <person name="Hornischer K."/>
            <person name="Nordsiek G."/>
            <person name="Agarwala R."/>
            <person name="Aravind L."/>
            <person name="Bailey J.A."/>
            <person name="Bateman A."/>
            <person name="Batzoglou S."/>
            <person name="Birney E."/>
            <person name="Bork P."/>
            <person name="Brown D.G."/>
            <person name="Burge C.B."/>
            <person name="Cerutti L."/>
            <person name="Chen H.C."/>
            <person name="Church D."/>
            <person name="Clamp M."/>
            <person name="Copley R.R."/>
            <person name="Doerks T."/>
            <person name="Eddy S.R."/>
            <person name="Eichler E.E."/>
            <person name="Furey T.S."/>
            <person name="Galagan J."/>
            <person name="Gilbert J.G."/>
            <person name="Harmon C."/>
            <person name="Hayashizaki Y."/>
            <person name="Haussler D."/>
            <person name="Hermjakob H."/>
            <person name="Hokamp K."/>
            <person name="Jang W."/>
            <person name="Johnson L.S."/>
            <person name="Jones T.A."/>
            <person name="Kasif S."/>
            <person name="Kaspryzk A."/>
            <person name="Kennedy S."/>
            <person name="Kent W.J."/>
            <person name="Kitts P."/>
            <person name="Koonin E.V."/>
            <person name="Korf I."/>
            <person name="Kulp D."/>
            <person name="Lancet D."/>
            <person name="Lowe T.M."/>
            <person name="McLysaght A."/>
            <person name="Mikkelsen T."/>
            <person name="Moran J.V."/>
            <person name="Mulder N."/>
            <person name="Pollara V.J."/>
            <person name="Ponting C.P."/>
            <person name="Schuler G."/>
            <person name="Schultz J."/>
            <person name="Slater G."/>
            <person name="Smit A.F."/>
            <person name="Stupka E."/>
            <person name="Szustakowski J."/>
            <person name="Thierry-Mieg D."/>
            <person name="Thierry-Mieg J."/>
            <person name="Wagner L."/>
            <person name="Wallis J."/>
            <person name="Wheeler R."/>
            <person name="Williams A."/>
            <person name="Wolf Y.I."/>
            <person name="Wolfe K.H."/>
            <person name="Yang S.P."/>
            <person name="Yeh R.F."/>
            <person name="Collins F."/>
            <person name="Guyer M.S."/>
            <person name="Peterson J."/>
            <person name="Felsenfeld A."/>
            <person name="Wetterstrand K.A."/>
            <person name="Patrinos A."/>
            <person name="Morgan M.J."/>
            <person name="de Jong P."/>
            <person name="Catanese J.J."/>
            <person name="Osoegawa K."/>
            <person name="Shizuya H."/>
            <person name="Choi S."/>
            <person name="Chen Y.J."/>
        </authorList>
    </citation>
    <scope>NUCLEOTIDE SEQUENCE [LARGE SCALE GENOMIC DNA]</scope>
</reference>
<dbReference type="GeneTree" id="ENSGT00940000157779"/>
<name>A0A8V8TL07_HUMAN</name>
<evidence type="ECO:0000256" key="2">
    <source>
        <dbReference type="ARBA" id="ARBA00022801"/>
    </source>
</evidence>
<dbReference type="Gene3D" id="3.60.15.10">
    <property type="entry name" value="Ribonuclease Z/Hydroxyacylglutathione hydrolase-like"/>
    <property type="match status" value="1"/>
</dbReference>
<reference evidence="4" key="3">
    <citation type="journal article" date="2004" name="Nature">
        <title>Finishing the euchromatic sequence of the human genome.</title>
        <authorList>
            <consortium name="International Human Genome Sequencing Consortium"/>
        </authorList>
    </citation>
    <scope>NUCLEOTIDE SEQUENCE [LARGE SCALE GENOMIC DNA]</scope>
</reference>
<dbReference type="PANTHER" id="PTHR23240:SF8">
    <property type="entry name" value="PROTEIN ARTEMIS"/>
    <property type="match status" value="1"/>
</dbReference>
<dbReference type="OpenTargets" id="ENSG00000152457"/>
<dbReference type="InterPro" id="IPR036866">
    <property type="entry name" value="RibonucZ/Hydroxyglut_hydro"/>
</dbReference>
<dbReference type="EMBL" id="AL360083">
    <property type="status" value="NOT_ANNOTATED_CDS"/>
    <property type="molecule type" value="Genomic_DNA"/>
</dbReference>
<accession>A0A8V8TL07</accession>
<protein>
    <submittedName>
        <fullName evidence="4">DNA cross-link repair 1C</fullName>
    </submittedName>
</protein>
<dbReference type="GO" id="GO:0004527">
    <property type="term" value="F:exonuclease activity"/>
    <property type="evidence" value="ECO:0007669"/>
    <property type="project" value="UniProtKB-KW"/>
</dbReference>